<keyword evidence="2 5" id="KW-0812">Transmembrane</keyword>
<feature type="transmembrane region" description="Helical" evidence="5">
    <location>
        <begin position="81"/>
        <end position="102"/>
    </location>
</feature>
<feature type="transmembrane region" description="Helical" evidence="5">
    <location>
        <begin position="272"/>
        <end position="293"/>
    </location>
</feature>
<protein>
    <submittedName>
        <fullName evidence="7">ABC transporter permease subunit</fullName>
    </submittedName>
</protein>
<gene>
    <name evidence="7" type="ORF">H9763_12615</name>
</gene>
<organism evidence="7 8">
    <name type="scientific">Candidatus Eisenbergiella merdigallinarum</name>
    <dbReference type="NCBI Taxonomy" id="2838552"/>
    <lineage>
        <taxon>Bacteria</taxon>
        <taxon>Bacillati</taxon>
        <taxon>Bacillota</taxon>
        <taxon>Clostridia</taxon>
        <taxon>Lachnospirales</taxon>
        <taxon>Lachnospiraceae</taxon>
        <taxon>Eisenbergiella</taxon>
    </lineage>
</organism>
<proteinExistence type="inferred from homology"/>
<name>A0A9D2MV99_9FIRM</name>
<dbReference type="GO" id="GO:0055085">
    <property type="term" value="P:transmembrane transport"/>
    <property type="evidence" value="ECO:0007669"/>
    <property type="project" value="InterPro"/>
</dbReference>
<keyword evidence="5" id="KW-0813">Transport</keyword>
<feature type="transmembrane region" description="Helical" evidence="5">
    <location>
        <begin position="17"/>
        <end position="37"/>
    </location>
</feature>
<dbReference type="PANTHER" id="PTHR43496">
    <property type="entry name" value="PROTEIN LPLB"/>
    <property type="match status" value="1"/>
</dbReference>
<evidence type="ECO:0000256" key="2">
    <source>
        <dbReference type="ARBA" id="ARBA00022692"/>
    </source>
</evidence>
<dbReference type="InterPro" id="IPR000515">
    <property type="entry name" value="MetI-like"/>
</dbReference>
<evidence type="ECO:0000256" key="3">
    <source>
        <dbReference type="ARBA" id="ARBA00022989"/>
    </source>
</evidence>
<reference evidence="7" key="2">
    <citation type="submission" date="2021-04" db="EMBL/GenBank/DDBJ databases">
        <authorList>
            <person name="Gilroy R."/>
        </authorList>
    </citation>
    <scope>NUCLEOTIDE SEQUENCE</scope>
    <source>
        <strain evidence="7">USAMLcec3-2134</strain>
    </source>
</reference>
<keyword evidence="4 5" id="KW-0472">Membrane</keyword>
<dbReference type="Proteomes" id="UP000886883">
    <property type="component" value="Unassembled WGS sequence"/>
</dbReference>
<comment type="caution">
    <text evidence="7">The sequence shown here is derived from an EMBL/GenBank/DDBJ whole genome shotgun (WGS) entry which is preliminary data.</text>
</comment>
<feature type="domain" description="ABC transmembrane type-1" evidence="6">
    <location>
        <begin position="77"/>
        <end position="293"/>
    </location>
</feature>
<keyword evidence="3 5" id="KW-1133">Transmembrane helix</keyword>
<dbReference type="EMBL" id="DWXE01000046">
    <property type="protein sequence ID" value="HJB92290.1"/>
    <property type="molecule type" value="Genomic_DNA"/>
</dbReference>
<dbReference type="SUPFAM" id="SSF161098">
    <property type="entry name" value="MetI-like"/>
    <property type="match status" value="1"/>
</dbReference>
<comment type="similarity">
    <text evidence="5">Belongs to the binding-protein-dependent transport system permease family.</text>
</comment>
<evidence type="ECO:0000256" key="4">
    <source>
        <dbReference type="ARBA" id="ARBA00023136"/>
    </source>
</evidence>
<sequence length="306" mass="34749">MIGKKSALLKKMKKQRYLLLMVIPGMIWLLVFCYFPMWGCQIAFQNYRITDAIGSSEFVGLKWFIRFFQDNNFWTVMKNTLGISFLKLAFGFTLPIVFALLLNEIRNVKFKRVVQTISYLPHFLSWVILGGIMITWLSDTGLLNDVFLALGLIDERTAFLAKPQYFWAISVISEVWKELGWGAIIYLAAIAGIDPTQYEAAEIDGANRFQKLWNITLPEISSTIAILFILQVGNIMGSNFDQIFVLNNALNDPASNVIDMFVYKQGITRANYSYATAIGLFRSVISLLLLVIANKVTEKLEGDALF</sequence>
<dbReference type="PROSITE" id="PS50928">
    <property type="entry name" value="ABC_TM1"/>
    <property type="match status" value="1"/>
</dbReference>
<dbReference type="CDD" id="cd06261">
    <property type="entry name" value="TM_PBP2"/>
    <property type="match status" value="1"/>
</dbReference>
<comment type="subcellular location">
    <subcellularLocation>
        <location evidence="5">Cell membrane</location>
        <topology evidence="5">Multi-pass membrane protein</topology>
    </subcellularLocation>
    <subcellularLocation>
        <location evidence="1">Membrane</location>
        <topology evidence="1">Multi-pass membrane protein</topology>
    </subcellularLocation>
</comment>
<feature type="transmembrane region" description="Helical" evidence="5">
    <location>
        <begin position="212"/>
        <end position="232"/>
    </location>
</feature>
<accession>A0A9D2MV99</accession>
<evidence type="ECO:0000313" key="7">
    <source>
        <dbReference type="EMBL" id="HJB92290.1"/>
    </source>
</evidence>
<evidence type="ECO:0000256" key="5">
    <source>
        <dbReference type="RuleBase" id="RU363032"/>
    </source>
</evidence>
<evidence type="ECO:0000256" key="1">
    <source>
        <dbReference type="ARBA" id="ARBA00004141"/>
    </source>
</evidence>
<dbReference type="GO" id="GO:0005886">
    <property type="term" value="C:plasma membrane"/>
    <property type="evidence" value="ECO:0007669"/>
    <property type="project" value="UniProtKB-SubCell"/>
</dbReference>
<dbReference type="InterPro" id="IPR035906">
    <property type="entry name" value="MetI-like_sf"/>
</dbReference>
<dbReference type="Gene3D" id="1.10.3720.10">
    <property type="entry name" value="MetI-like"/>
    <property type="match status" value="1"/>
</dbReference>
<evidence type="ECO:0000259" key="6">
    <source>
        <dbReference type="PROSITE" id="PS50928"/>
    </source>
</evidence>
<feature type="transmembrane region" description="Helical" evidence="5">
    <location>
        <begin position="123"/>
        <end position="153"/>
    </location>
</feature>
<dbReference type="AlphaFoldDB" id="A0A9D2MV99"/>
<reference evidence="7" key="1">
    <citation type="journal article" date="2021" name="PeerJ">
        <title>Extensive microbial diversity within the chicken gut microbiome revealed by metagenomics and culture.</title>
        <authorList>
            <person name="Gilroy R."/>
            <person name="Ravi A."/>
            <person name="Getino M."/>
            <person name="Pursley I."/>
            <person name="Horton D.L."/>
            <person name="Alikhan N.F."/>
            <person name="Baker D."/>
            <person name="Gharbi K."/>
            <person name="Hall N."/>
            <person name="Watson M."/>
            <person name="Adriaenssens E.M."/>
            <person name="Foster-Nyarko E."/>
            <person name="Jarju S."/>
            <person name="Secka A."/>
            <person name="Antonio M."/>
            <person name="Oren A."/>
            <person name="Chaudhuri R.R."/>
            <person name="La Ragione R."/>
            <person name="Hildebrand F."/>
            <person name="Pallen M.J."/>
        </authorList>
    </citation>
    <scope>NUCLEOTIDE SEQUENCE</scope>
    <source>
        <strain evidence="7">USAMLcec3-2134</strain>
    </source>
</reference>
<evidence type="ECO:0000313" key="8">
    <source>
        <dbReference type="Proteomes" id="UP000886883"/>
    </source>
</evidence>
<dbReference type="PANTHER" id="PTHR43496:SF1">
    <property type="entry name" value="POLYGALACTURONAN_RHAMNOGALACTURONAN TRANSPORT SYSTEM PERMEASE PROTEIN YTEP"/>
    <property type="match status" value="1"/>
</dbReference>
<dbReference type="Pfam" id="PF00528">
    <property type="entry name" value="BPD_transp_1"/>
    <property type="match status" value="1"/>
</dbReference>